<dbReference type="Pfam" id="PF03118">
    <property type="entry name" value="RNA_pol_A_CTD"/>
    <property type="match status" value="1"/>
</dbReference>
<dbReference type="GO" id="GO:0003899">
    <property type="term" value="F:DNA-directed RNA polymerase activity"/>
    <property type="evidence" value="ECO:0007669"/>
    <property type="project" value="UniProtKB-EC"/>
</dbReference>
<dbReference type="InterPro" id="IPR036643">
    <property type="entry name" value="RNApol_insert_sf"/>
</dbReference>
<dbReference type="InterPro" id="IPR011262">
    <property type="entry name" value="DNA-dir_RNA_pol_insert"/>
</dbReference>
<evidence type="ECO:0000256" key="8">
    <source>
        <dbReference type="ARBA" id="ARBA00032524"/>
    </source>
</evidence>
<dbReference type="SUPFAM" id="SSF56553">
    <property type="entry name" value="Insert subdomain of RNA polymerase alpha subunit"/>
    <property type="match status" value="1"/>
</dbReference>
<comment type="catalytic activity">
    <reaction evidence="10">
        <text>RNA(n) + a ribonucleoside 5'-triphosphate = RNA(n+1) + diphosphate</text>
        <dbReference type="Rhea" id="RHEA:21248"/>
        <dbReference type="Rhea" id="RHEA-COMP:14527"/>
        <dbReference type="Rhea" id="RHEA-COMP:17342"/>
        <dbReference type="ChEBI" id="CHEBI:33019"/>
        <dbReference type="ChEBI" id="CHEBI:61557"/>
        <dbReference type="ChEBI" id="CHEBI:140395"/>
        <dbReference type="EC" id="2.7.7.6"/>
    </reaction>
</comment>
<dbReference type="Pfam" id="PF01000">
    <property type="entry name" value="RNA_pol_A_bac"/>
    <property type="match status" value="1"/>
</dbReference>
<evidence type="ECO:0000313" key="13">
    <source>
        <dbReference type="EMBL" id="KZD72042.1"/>
    </source>
</evidence>
<dbReference type="Proteomes" id="UP000076482">
    <property type="component" value="Unassembled WGS sequence"/>
</dbReference>
<gene>
    <name evidence="13" type="ORF">B4088_0503</name>
</gene>
<evidence type="ECO:0000256" key="10">
    <source>
        <dbReference type="ARBA" id="ARBA00048552"/>
    </source>
</evidence>
<evidence type="ECO:0000256" key="4">
    <source>
        <dbReference type="ARBA" id="ARBA00022478"/>
    </source>
</evidence>
<dbReference type="EC" id="2.7.7.6" evidence="2"/>
<dbReference type="RefSeq" id="WP_063259726.1">
    <property type="nucleotide sequence ID" value="NZ_LJKE01000015.1"/>
</dbReference>
<keyword evidence="6" id="KW-0548">Nucleotidyltransferase</keyword>
<evidence type="ECO:0000256" key="7">
    <source>
        <dbReference type="ARBA" id="ARBA00023163"/>
    </source>
</evidence>
<evidence type="ECO:0000256" key="11">
    <source>
        <dbReference type="SAM" id="Coils"/>
    </source>
</evidence>
<dbReference type="GO" id="GO:0005737">
    <property type="term" value="C:cytoplasm"/>
    <property type="evidence" value="ECO:0007669"/>
    <property type="project" value="UniProtKB-ARBA"/>
</dbReference>
<reference evidence="13 14" key="1">
    <citation type="submission" date="2015-09" db="EMBL/GenBank/DDBJ databases">
        <title>Bacillus cereus food isolates.</title>
        <authorList>
            <person name="Boekhorst J."/>
        </authorList>
    </citation>
    <scope>NUCLEOTIDE SEQUENCE [LARGE SCALE GENOMIC DNA]</scope>
    <source>
        <strain evidence="13 14">B4088</strain>
    </source>
</reference>
<dbReference type="SUPFAM" id="SSF47789">
    <property type="entry name" value="C-terminal domain of RNA polymerase alpha subunit"/>
    <property type="match status" value="1"/>
</dbReference>
<sequence>MNLGFERPEAYYDGEGNKFSFHIKPLERGFGETIGLMFRRTLLTSMPGTAIVGIKIDGVVQEMQMVDGTIDDLIDIVLNLKQMRFAITNDTEEVVKIVFKGNEGKQYFAKDISLPSNIEVLTPDVPFLTCTGEKEVEVELFLKKGRGFVLASKCNDFDSGSGILAIDGKFNPVIRVSHPVVKDYRIGEDTDYDSVSFDVETDGSISPKEAISLSVNIVKSYLDFVDNSEHANKKLEIYKKQIEEQNQLLEKEIEQLGMSIRSQKRLKLNNVNKVKDLVELTETDISSYPQIGKVSRKEILDTIKELRMQLNID</sequence>
<accession>A0A164QQM6</accession>
<evidence type="ECO:0000256" key="5">
    <source>
        <dbReference type="ARBA" id="ARBA00022679"/>
    </source>
</evidence>
<dbReference type="Gene3D" id="1.10.150.20">
    <property type="entry name" value="5' to 3' exonuclease, C-terminal subdomain"/>
    <property type="match status" value="1"/>
</dbReference>
<dbReference type="InterPro" id="IPR011260">
    <property type="entry name" value="RNAP_asu_C"/>
</dbReference>
<feature type="coiled-coil region" evidence="11">
    <location>
        <begin position="225"/>
        <end position="259"/>
    </location>
</feature>
<dbReference type="SMART" id="SM00662">
    <property type="entry name" value="RPOLD"/>
    <property type="match status" value="1"/>
</dbReference>
<keyword evidence="11" id="KW-0175">Coiled coil</keyword>
<dbReference type="SUPFAM" id="SSF55257">
    <property type="entry name" value="RBP11-like subunits of RNA polymerase"/>
    <property type="match status" value="1"/>
</dbReference>
<evidence type="ECO:0000256" key="6">
    <source>
        <dbReference type="ARBA" id="ARBA00022695"/>
    </source>
</evidence>
<evidence type="ECO:0000256" key="9">
    <source>
        <dbReference type="ARBA" id="ARBA00033070"/>
    </source>
</evidence>
<evidence type="ECO:0000259" key="12">
    <source>
        <dbReference type="SMART" id="SM00662"/>
    </source>
</evidence>
<evidence type="ECO:0000313" key="14">
    <source>
        <dbReference type="Proteomes" id="UP000076482"/>
    </source>
</evidence>
<evidence type="ECO:0000256" key="3">
    <source>
        <dbReference type="ARBA" id="ARBA00015972"/>
    </source>
</evidence>
<dbReference type="InterPro" id="IPR011263">
    <property type="entry name" value="DNA-dir_RNA_pol_RpoA/D/Rpb3"/>
</dbReference>
<dbReference type="EMBL" id="LJKE01000015">
    <property type="protein sequence ID" value="KZD72042.1"/>
    <property type="molecule type" value="Genomic_DNA"/>
</dbReference>
<keyword evidence="5" id="KW-0808">Transferase</keyword>
<dbReference type="GO" id="GO:0003677">
    <property type="term" value="F:DNA binding"/>
    <property type="evidence" value="ECO:0007669"/>
    <property type="project" value="InterPro"/>
</dbReference>
<proteinExistence type="inferred from homology"/>
<dbReference type="GO" id="GO:0000428">
    <property type="term" value="C:DNA-directed RNA polymerase complex"/>
    <property type="evidence" value="ECO:0007669"/>
    <property type="project" value="UniProtKB-KW"/>
</dbReference>
<keyword evidence="7" id="KW-0804">Transcription</keyword>
<dbReference type="InterPro" id="IPR011773">
    <property type="entry name" value="DNA-dir_RpoA"/>
</dbReference>
<name>A0A164QQM6_BACCE</name>
<feature type="domain" description="DNA-directed RNA polymerase RpoA/D/Rpb3-type" evidence="12">
    <location>
        <begin position="18"/>
        <end position="228"/>
    </location>
</feature>
<dbReference type="GO" id="GO:0006351">
    <property type="term" value="P:DNA-templated transcription"/>
    <property type="evidence" value="ECO:0007669"/>
    <property type="project" value="InterPro"/>
</dbReference>
<dbReference type="InterPro" id="IPR036603">
    <property type="entry name" value="RBP11-like"/>
</dbReference>
<protein>
    <recommendedName>
        <fullName evidence="3">DNA-directed RNA polymerase subunit alpha</fullName>
        <ecNumber evidence="2">2.7.7.6</ecNumber>
    </recommendedName>
    <alternativeName>
        <fullName evidence="9">RNA polymerase subunit alpha</fullName>
    </alternativeName>
    <alternativeName>
        <fullName evidence="8">Transcriptase subunit alpha</fullName>
    </alternativeName>
</protein>
<keyword evidence="4 13" id="KW-0240">DNA-directed RNA polymerase</keyword>
<evidence type="ECO:0000256" key="1">
    <source>
        <dbReference type="ARBA" id="ARBA00007123"/>
    </source>
</evidence>
<dbReference type="GO" id="GO:0046983">
    <property type="term" value="F:protein dimerization activity"/>
    <property type="evidence" value="ECO:0007669"/>
    <property type="project" value="InterPro"/>
</dbReference>
<dbReference type="CDD" id="cd06928">
    <property type="entry name" value="RNAP_alpha_NTD"/>
    <property type="match status" value="1"/>
</dbReference>
<dbReference type="Pfam" id="PF01193">
    <property type="entry name" value="RNA_pol_L"/>
    <property type="match status" value="1"/>
</dbReference>
<dbReference type="AlphaFoldDB" id="A0A164QQM6"/>
<comment type="similarity">
    <text evidence="1">Belongs to the RNA polymerase alpha chain family.</text>
</comment>
<organism evidence="13 14">
    <name type="scientific">Bacillus cereus</name>
    <dbReference type="NCBI Taxonomy" id="1396"/>
    <lineage>
        <taxon>Bacteria</taxon>
        <taxon>Bacillati</taxon>
        <taxon>Bacillota</taxon>
        <taxon>Bacilli</taxon>
        <taxon>Bacillales</taxon>
        <taxon>Bacillaceae</taxon>
        <taxon>Bacillus</taxon>
        <taxon>Bacillus cereus group</taxon>
    </lineage>
</organism>
<dbReference type="NCBIfam" id="TIGR02027">
    <property type="entry name" value="rpoA"/>
    <property type="match status" value="1"/>
</dbReference>
<comment type="caution">
    <text evidence="13">The sequence shown here is derived from an EMBL/GenBank/DDBJ whole genome shotgun (WGS) entry which is preliminary data.</text>
</comment>
<dbReference type="PATRIC" id="fig|1396.535.peg.4255"/>
<dbReference type="Gene3D" id="3.30.1360.10">
    <property type="entry name" value="RNA polymerase, RBP11-like subunit"/>
    <property type="match status" value="1"/>
</dbReference>
<evidence type="ECO:0000256" key="2">
    <source>
        <dbReference type="ARBA" id="ARBA00012418"/>
    </source>
</evidence>
<dbReference type="Gene3D" id="2.170.120.12">
    <property type="entry name" value="DNA-directed RNA polymerase, insert domain"/>
    <property type="match status" value="1"/>
</dbReference>